<evidence type="ECO:0000313" key="1">
    <source>
        <dbReference type="Proteomes" id="UP000036681"/>
    </source>
</evidence>
<protein>
    <submittedName>
        <fullName evidence="2">Uncharacterized protein</fullName>
    </submittedName>
</protein>
<evidence type="ECO:0000313" key="2">
    <source>
        <dbReference type="WBParaSite" id="ALUE_0001100001-mRNA-1"/>
    </source>
</evidence>
<accession>A0A0M3I336</accession>
<dbReference type="WBParaSite" id="ALUE_0001100001-mRNA-1">
    <property type="protein sequence ID" value="ALUE_0001100001-mRNA-1"/>
    <property type="gene ID" value="ALUE_0001100001"/>
</dbReference>
<reference evidence="2" key="1">
    <citation type="submission" date="2017-02" db="UniProtKB">
        <authorList>
            <consortium name="WormBaseParasite"/>
        </authorList>
    </citation>
    <scope>IDENTIFICATION</scope>
</reference>
<keyword evidence="1" id="KW-1185">Reference proteome</keyword>
<name>A0A0M3I336_ASCLU</name>
<proteinExistence type="predicted"/>
<dbReference type="Proteomes" id="UP000036681">
    <property type="component" value="Unplaced"/>
</dbReference>
<dbReference type="AlphaFoldDB" id="A0A0M3I336"/>
<sequence length="39" mass="4388">MFYFLRTNCEATSLGEARRVADRGSCSGKLFCLFISSFC</sequence>
<organism evidence="1 2">
    <name type="scientific">Ascaris lumbricoides</name>
    <name type="common">Giant roundworm</name>
    <dbReference type="NCBI Taxonomy" id="6252"/>
    <lineage>
        <taxon>Eukaryota</taxon>
        <taxon>Metazoa</taxon>
        <taxon>Ecdysozoa</taxon>
        <taxon>Nematoda</taxon>
        <taxon>Chromadorea</taxon>
        <taxon>Rhabditida</taxon>
        <taxon>Spirurina</taxon>
        <taxon>Ascaridomorpha</taxon>
        <taxon>Ascaridoidea</taxon>
        <taxon>Ascarididae</taxon>
        <taxon>Ascaris</taxon>
    </lineage>
</organism>